<sequence length="118" mass="11223">MIAALAMIAQASAGAYMPSGNVSGGGSGGAGVTVLGLAIPICGHAGDGKSGVPSPGCLLDCARCLCCHAPPVMTAGAPLLPVPVAVRYVPPVLPPPATGPPAPPAALHPPRGPPALLV</sequence>
<accession>A0A0D6P8I2</accession>
<evidence type="ECO:0000313" key="2">
    <source>
        <dbReference type="EMBL" id="GAN78090.1"/>
    </source>
</evidence>
<protein>
    <submittedName>
        <fullName evidence="2">Uncharacterized protein</fullName>
    </submittedName>
</protein>
<dbReference type="AlphaFoldDB" id="A0A0D6P8I2"/>
<gene>
    <name evidence="2" type="ORF">Asru_0616_04</name>
</gene>
<comment type="caution">
    <text evidence="2">The sequence shown here is derived from an EMBL/GenBank/DDBJ whole genome shotgun (WGS) entry which is preliminary data.</text>
</comment>
<name>A0A0D6P8I2_9PROT</name>
<dbReference type="RefSeq" id="WP_158322912.1">
    <property type="nucleotide sequence ID" value="NZ_BANB01000616.1"/>
</dbReference>
<feature type="region of interest" description="Disordered" evidence="1">
    <location>
        <begin position="97"/>
        <end position="118"/>
    </location>
</feature>
<dbReference type="Proteomes" id="UP000032680">
    <property type="component" value="Unassembled WGS sequence"/>
</dbReference>
<proteinExistence type="predicted"/>
<dbReference type="EMBL" id="BANB01000616">
    <property type="protein sequence ID" value="GAN78090.1"/>
    <property type="molecule type" value="Genomic_DNA"/>
</dbReference>
<evidence type="ECO:0000313" key="3">
    <source>
        <dbReference type="Proteomes" id="UP000032680"/>
    </source>
</evidence>
<evidence type="ECO:0000256" key="1">
    <source>
        <dbReference type="SAM" id="MobiDB-lite"/>
    </source>
</evidence>
<reference evidence="2 3" key="1">
    <citation type="submission" date="2012-11" db="EMBL/GenBank/DDBJ databases">
        <title>Whole genome sequence of Acidisphaera rubrifaciens HS-AP3.</title>
        <authorList>
            <person name="Azuma Y."/>
            <person name="Higashiura N."/>
            <person name="Hirakawa H."/>
            <person name="Matsushita K."/>
        </authorList>
    </citation>
    <scope>NUCLEOTIDE SEQUENCE [LARGE SCALE GENOMIC DNA]</scope>
    <source>
        <strain evidence="2 3">HS-AP3</strain>
    </source>
</reference>
<organism evidence="2 3">
    <name type="scientific">Acidisphaera rubrifaciens HS-AP3</name>
    <dbReference type="NCBI Taxonomy" id="1231350"/>
    <lineage>
        <taxon>Bacteria</taxon>
        <taxon>Pseudomonadati</taxon>
        <taxon>Pseudomonadota</taxon>
        <taxon>Alphaproteobacteria</taxon>
        <taxon>Acetobacterales</taxon>
        <taxon>Acetobacteraceae</taxon>
        <taxon>Acidisphaera</taxon>
    </lineage>
</organism>
<keyword evidence="3" id="KW-1185">Reference proteome</keyword>